<evidence type="ECO:0000313" key="1">
    <source>
        <dbReference type="EMBL" id="QQN57505.1"/>
    </source>
</evidence>
<gene>
    <name evidence="1" type="ORF">I6H88_13735</name>
</gene>
<accession>A0A7T7ZXE8</accession>
<sequence>MEKIKVILKDGRVVYHRVSGMLAMDIDAMLFDKYGSYGYTTWHYVES</sequence>
<dbReference type="GeneID" id="93135331"/>
<dbReference type="Proteomes" id="UP000595426">
    <property type="component" value="Chromosome"/>
</dbReference>
<organism evidence="1 2">
    <name type="scientific">Elizabethkingia bruuniana</name>
    <dbReference type="NCBI Taxonomy" id="1756149"/>
    <lineage>
        <taxon>Bacteria</taxon>
        <taxon>Pseudomonadati</taxon>
        <taxon>Bacteroidota</taxon>
        <taxon>Flavobacteriia</taxon>
        <taxon>Flavobacteriales</taxon>
        <taxon>Weeksellaceae</taxon>
        <taxon>Elizabethkingia</taxon>
    </lineage>
</organism>
<proteinExistence type="predicted"/>
<keyword evidence="2" id="KW-1185">Reference proteome</keyword>
<protein>
    <submittedName>
        <fullName evidence="1">Uncharacterized protein</fullName>
    </submittedName>
</protein>
<dbReference type="RefSeq" id="WP_157893255.1">
    <property type="nucleotide sequence ID" value="NZ_CBCSDR010000005.1"/>
</dbReference>
<dbReference type="AlphaFoldDB" id="A0A7T7ZXE8"/>
<dbReference type="EMBL" id="CP067018">
    <property type="protein sequence ID" value="QQN57505.1"/>
    <property type="molecule type" value="Genomic_DNA"/>
</dbReference>
<name>A0A7T7ZXE8_9FLAO</name>
<evidence type="ECO:0000313" key="2">
    <source>
        <dbReference type="Proteomes" id="UP000595426"/>
    </source>
</evidence>
<reference evidence="1 2" key="1">
    <citation type="submission" date="2020-12" db="EMBL/GenBank/DDBJ databases">
        <title>FDA dAtabase for Regulatory Grade micrObial Sequences (FDA-ARGOS): Supporting development and validation of Infectious Disease Dx tests.</title>
        <authorList>
            <person name="Kerrigan L."/>
            <person name="Long C."/>
            <person name="Tallon L."/>
            <person name="Sadzewicz L."/>
            <person name="Zhao X."/>
            <person name="Boylan J."/>
            <person name="Ott S."/>
            <person name="Bowen H."/>
            <person name="Vavikolanu K."/>
            <person name="Mehta A."/>
            <person name="Aluvathingal J."/>
            <person name="Nadendla S."/>
            <person name="Yan Y."/>
            <person name="Sichtig H."/>
        </authorList>
    </citation>
    <scope>NUCLEOTIDE SEQUENCE [LARGE SCALE GENOMIC DNA]</scope>
    <source>
        <strain evidence="1 2">FDAARGOS_1031</strain>
    </source>
</reference>